<protein>
    <submittedName>
        <fullName evidence="1">Uncharacterized protein</fullName>
    </submittedName>
</protein>
<name>A0A513ZYF7_9CAUD</name>
<organism evidence="1 2">
    <name type="scientific">Pantoea phage vB_PagM_AAM37</name>
    <dbReference type="NCBI Taxonomy" id="2588093"/>
    <lineage>
        <taxon>Viruses</taxon>
        <taxon>Duplodnaviria</taxon>
        <taxon>Heunggongvirae</taxon>
        <taxon>Uroviricota</taxon>
        <taxon>Caudoviricetes</taxon>
        <taxon>Dibbivirus</taxon>
        <taxon>Dibbivirus AAM37</taxon>
    </lineage>
</organism>
<evidence type="ECO:0000313" key="2">
    <source>
        <dbReference type="Proteomes" id="UP000317930"/>
    </source>
</evidence>
<accession>A0A513ZYF7</accession>
<reference evidence="1 2" key="1">
    <citation type="submission" date="2019-04" db="EMBL/GenBank/DDBJ databases">
        <title>Complete genome sequence of Pantoea sp. infecting bacteriophage vB_PagM_AAM37.</title>
        <authorList>
            <person name="Truncaite L."/>
            <person name="Simoliuniene M."/>
            <person name="Zajanckauskaite A."/>
            <person name="Meskys R."/>
            <person name="Simoliunas E."/>
        </authorList>
    </citation>
    <scope>NUCLEOTIDE SEQUENCE [LARGE SCALE GENOMIC DNA]</scope>
    <source>
        <strain evidence="1">AAM37</strain>
    </source>
</reference>
<gene>
    <name evidence="1" type="ORF">AAM37_gp68</name>
</gene>
<evidence type="ECO:0000313" key="1">
    <source>
        <dbReference type="EMBL" id="QDH45739.1"/>
    </source>
</evidence>
<sequence length="80" mass="8935">MTQKNKLRVRRVPATDLRAGDMFFSQAGFMVKVLFRSKPAFGQVIYSCIDADGFPSMEVFVNSDAVLKVTDPRAYAAREA</sequence>
<dbReference type="Proteomes" id="UP000317930">
    <property type="component" value="Segment"/>
</dbReference>
<keyword evidence="2" id="KW-1185">Reference proteome</keyword>
<proteinExistence type="predicted"/>
<dbReference type="EMBL" id="MK798143">
    <property type="protein sequence ID" value="QDH45739.1"/>
    <property type="molecule type" value="Genomic_DNA"/>
</dbReference>